<organism evidence="2 3">
    <name type="scientific">Streptomyces aurantiacus JA 4570</name>
    <dbReference type="NCBI Taxonomy" id="1286094"/>
    <lineage>
        <taxon>Bacteria</taxon>
        <taxon>Bacillati</taxon>
        <taxon>Actinomycetota</taxon>
        <taxon>Actinomycetes</taxon>
        <taxon>Kitasatosporales</taxon>
        <taxon>Streptomycetaceae</taxon>
        <taxon>Streptomyces</taxon>
        <taxon>Streptomyces aurantiacus group</taxon>
    </lineage>
</organism>
<protein>
    <submittedName>
        <fullName evidence="2">Uncharacterized protein</fullName>
    </submittedName>
</protein>
<dbReference type="Proteomes" id="UP000014629">
    <property type="component" value="Unassembled WGS sequence"/>
</dbReference>
<feature type="region of interest" description="Disordered" evidence="1">
    <location>
        <begin position="1"/>
        <end position="26"/>
    </location>
</feature>
<dbReference type="OrthoDB" id="2908954at2"/>
<name>S4AHM6_9ACTN</name>
<dbReference type="AlphaFoldDB" id="S4AHM6"/>
<proteinExistence type="predicted"/>
<dbReference type="PATRIC" id="fig|1286094.4.peg.5881"/>
<reference evidence="2 3" key="1">
    <citation type="submission" date="2013-02" db="EMBL/GenBank/DDBJ databases">
        <title>Draft Genome Sequence of Streptomyces aurantiacus, Which Produces Setomimycin.</title>
        <authorList>
            <person name="Gruening B.A."/>
            <person name="Praeg A."/>
            <person name="Erxleben A."/>
            <person name="Guenther S."/>
            <person name="Mueller M."/>
        </authorList>
    </citation>
    <scope>NUCLEOTIDE SEQUENCE [LARGE SCALE GENOMIC DNA]</scope>
    <source>
        <strain evidence="2 3">JA 4570</strain>
    </source>
</reference>
<keyword evidence="3" id="KW-1185">Reference proteome</keyword>
<gene>
    <name evidence="2" type="ORF">STRAU_5948</name>
</gene>
<comment type="caution">
    <text evidence="2">The sequence shown here is derived from an EMBL/GenBank/DDBJ whole genome shotgun (WGS) entry which is preliminary data.</text>
</comment>
<dbReference type="EMBL" id="AOPZ01000355">
    <property type="protein sequence ID" value="EPH40952.1"/>
    <property type="molecule type" value="Genomic_DNA"/>
</dbReference>
<feature type="compositionally biased region" description="Low complexity" evidence="1">
    <location>
        <begin position="1"/>
        <end position="18"/>
    </location>
</feature>
<evidence type="ECO:0000313" key="2">
    <source>
        <dbReference type="EMBL" id="EPH40952.1"/>
    </source>
</evidence>
<sequence>MATTTPATTSAAAVTGVAKGHHRPGRSAAARAALPAAATLAAHTLAVTAVSRHETQGGSTATPLGALAATLALGHAVAYAPRPPAGRRTAATAALPGITVALTAAYATTAARPYLHAALNPSPPLTQRAVGGGIRALIPLQAALAARSGALGSALFTAALAPAARRFARKVSVT</sequence>
<evidence type="ECO:0000256" key="1">
    <source>
        <dbReference type="SAM" id="MobiDB-lite"/>
    </source>
</evidence>
<evidence type="ECO:0000313" key="3">
    <source>
        <dbReference type="Proteomes" id="UP000014629"/>
    </source>
</evidence>
<accession>S4AHM6</accession>